<dbReference type="CDD" id="cd02440">
    <property type="entry name" value="AdoMet_MTases"/>
    <property type="match status" value="1"/>
</dbReference>
<gene>
    <name evidence="2" type="ORF">GCM10009836_71010</name>
</gene>
<reference evidence="2 3" key="1">
    <citation type="journal article" date="2019" name="Int. J. Syst. Evol. Microbiol.">
        <title>The Global Catalogue of Microorganisms (GCM) 10K type strain sequencing project: providing services to taxonomists for standard genome sequencing and annotation.</title>
        <authorList>
            <consortium name="The Broad Institute Genomics Platform"/>
            <consortium name="The Broad Institute Genome Sequencing Center for Infectious Disease"/>
            <person name="Wu L."/>
            <person name="Ma J."/>
        </authorList>
    </citation>
    <scope>NUCLEOTIDE SEQUENCE [LARGE SCALE GENOMIC DNA]</scope>
    <source>
        <strain evidence="2 3">JCM 16009</strain>
    </source>
</reference>
<feature type="domain" description="Methyltransferase type 11" evidence="1">
    <location>
        <begin position="53"/>
        <end position="148"/>
    </location>
</feature>
<dbReference type="Gene3D" id="3.40.50.150">
    <property type="entry name" value="Vaccinia Virus protein VP39"/>
    <property type="match status" value="1"/>
</dbReference>
<sequence length="271" mass="29164">MIEPGANAAQRQEWDGETGDYWVANADRYDACVAAYQPHLLAGAQIGPGEHVLDVGCGTGRTTRDVARHAATATGVDLSRRMIRLARERAARESVVNAMFLQADAQTHTFAPGSVDVIVSRHGVMFFDDPVAAFANLATALRPDGRLALLVWQAYEQQEWMRTFRAVLAPGREVDPTQPGAFSLGDPARVRAVLGAAGLRDVELDAVAEPMWFGPDPDTAATFIAGQFAGMLAALDDPATATAALREDMEAHHGPDGVRYDSAAWVVRARR</sequence>
<dbReference type="InterPro" id="IPR029063">
    <property type="entry name" value="SAM-dependent_MTases_sf"/>
</dbReference>
<dbReference type="Pfam" id="PF08241">
    <property type="entry name" value="Methyltransf_11"/>
    <property type="match status" value="1"/>
</dbReference>
<dbReference type="PANTHER" id="PTHR43861:SF1">
    <property type="entry name" value="TRANS-ACONITATE 2-METHYLTRANSFERASE"/>
    <property type="match status" value="1"/>
</dbReference>
<organism evidence="2 3">
    <name type="scientific">Pseudonocardia ailaonensis</name>
    <dbReference type="NCBI Taxonomy" id="367279"/>
    <lineage>
        <taxon>Bacteria</taxon>
        <taxon>Bacillati</taxon>
        <taxon>Actinomycetota</taxon>
        <taxon>Actinomycetes</taxon>
        <taxon>Pseudonocardiales</taxon>
        <taxon>Pseudonocardiaceae</taxon>
        <taxon>Pseudonocardia</taxon>
    </lineage>
</organism>
<proteinExistence type="predicted"/>
<protein>
    <submittedName>
        <fullName evidence="2">Class I SAM-dependent methyltransferase</fullName>
    </submittedName>
</protein>
<evidence type="ECO:0000313" key="3">
    <source>
        <dbReference type="Proteomes" id="UP001500449"/>
    </source>
</evidence>
<dbReference type="RefSeq" id="WP_344427708.1">
    <property type="nucleotide sequence ID" value="NZ_BAAAQK010000029.1"/>
</dbReference>
<dbReference type="GO" id="GO:0008168">
    <property type="term" value="F:methyltransferase activity"/>
    <property type="evidence" value="ECO:0007669"/>
    <property type="project" value="UniProtKB-KW"/>
</dbReference>
<dbReference type="SUPFAM" id="SSF53335">
    <property type="entry name" value="S-adenosyl-L-methionine-dependent methyltransferases"/>
    <property type="match status" value="1"/>
</dbReference>
<keyword evidence="2" id="KW-0489">Methyltransferase</keyword>
<name>A0ABN2NQT4_9PSEU</name>
<dbReference type="InterPro" id="IPR013216">
    <property type="entry name" value="Methyltransf_11"/>
</dbReference>
<dbReference type="EMBL" id="BAAAQK010000029">
    <property type="protein sequence ID" value="GAA1879429.1"/>
    <property type="molecule type" value="Genomic_DNA"/>
</dbReference>
<evidence type="ECO:0000313" key="2">
    <source>
        <dbReference type="EMBL" id="GAA1879429.1"/>
    </source>
</evidence>
<evidence type="ECO:0000259" key="1">
    <source>
        <dbReference type="Pfam" id="PF08241"/>
    </source>
</evidence>
<dbReference type="PANTHER" id="PTHR43861">
    <property type="entry name" value="TRANS-ACONITATE 2-METHYLTRANSFERASE-RELATED"/>
    <property type="match status" value="1"/>
</dbReference>
<keyword evidence="3" id="KW-1185">Reference proteome</keyword>
<dbReference type="Proteomes" id="UP001500449">
    <property type="component" value="Unassembled WGS sequence"/>
</dbReference>
<keyword evidence="2" id="KW-0808">Transferase</keyword>
<accession>A0ABN2NQT4</accession>
<dbReference type="GO" id="GO:0032259">
    <property type="term" value="P:methylation"/>
    <property type="evidence" value="ECO:0007669"/>
    <property type="project" value="UniProtKB-KW"/>
</dbReference>
<comment type="caution">
    <text evidence="2">The sequence shown here is derived from an EMBL/GenBank/DDBJ whole genome shotgun (WGS) entry which is preliminary data.</text>
</comment>